<evidence type="ECO:0000313" key="1">
    <source>
        <dbReference type="EMBL" id="PHI06055.1"/>
    </source>
</evidence>
<reference evidence="1 2" key="1">
    <citation type="submission" date="2017-06" db="EMBL/GenBank/DDBJ databases">
        <title>Draft genome sequence of Fusobacterium nucleatum subsp. polymorphum KCOM 1271 (=ChDC F305).</title>
        <authorList>
            <person name="Kook J.-K."/>
            <person name="Park S.-N."/>
            <person name="Lim Y.K."/>
            <person name="Roh H."/>
        </authorList>
    </citation>
    <scope>NUCLEOTIDE SEQUENCE [LARGE SCALE GENOMIC DNA]</scope>
    <source>
        <strain evidence="2">KCOM 1271 (ChDC F305)</strain>
    </source>
</reference>
<dbReference type="EMBL" id="NIRN01000001">
    <property type="protein sequence ID" value="PHI06055.1"/>
    <property type="molecule type" value="Genomic_DNA"/>
</dbReference>
<evidence type="ECO:0000313" key="2">
    <source>
        <dbReference type="Proteomes" id="UP000224182"/>
    </source>
</evidence>
<dbReference type="Proteomes" id="UP000224182">
    <property type="component" value="Unassembled WGS sequence"/>
</dbReference>
<comment type="caution">
    <text evidence="1">The sequence shown here is derived from an EMBL/GenBank/DDBJ whole genome shotgun (WGS) entry which is preliminary data.</text>
</comment>
<dbReference type="AlphaFoldDB" id="A0A2C6BQD7"/>
<organism evidence="1 2">
    <name type="scientific">Fusobacterium nucleatum subsp. polymorphum</name>
    <name type="common">Fusobacterium polymorphum</name>
    <dbReference type="NCBI Taxonomy" id="76857"/>
    <lineage>
        <taxon>Bacteria</taxon>
        <taxon>Fusobacteriati</taxon>
        <taxon>Fusobacteriota</taxon>
        <taxon>Fusobacteriia</taxon>
        <taxon>Fusobacteriales</taxon>
        <taxon>Fusobacteriaceae</taxon>
        <taxon>Fusobacterium</taxon>
    </lineage>
</organism>
<accession>A0A2C6BQD7</accession>
<sequence length="185" mass="21810">MKKFLFISLLFFSISILVKGIEIFEYIPFLFNSSVADNLPQQFLNELDKKIVFTGKMEDTEKIVTIYKEGDNLIYVYGLEGKKPEIKIVGKAGKNLFKNFGGMDLEPWYHLVFKNKNYSYVITYADNNDFGPRYRLEVYKDGNLNPIFHKRLDSSTVTDVFFLDYINDEESIFYNLPQDRVPFYY</sequence>
<gene>
    <name evidence="1" type="ORF">CBG54_02860</name>
</gene>
<dbReference type="RefSeq" id="WP_098973690.1">
    <property type="nucleotide sequence ID" value="NZ_CP077115.1"/>
</dbReference>
<name>A0A2C6BQD7_FUSNP</name>
<proteinExistence type="predicted"/>
<protein>
    <submittedName>
        <fullName evidence="1">Uncharacterized protein</fullName>
    </submittedName>
</protein>